<organism evidence="2 3">
    <name type="scientific">Pseudochryseolinea flava</name>
    <dbReference type="NCBI Taxonomy" id="2059302"/>
    <lineage>
        <taxon>Bacteria</taxon>
        <taxon>Pseudomonadati</taxon>
        <taxon>Bacteroidota</taxon>
        <taxon>Cytophagia</taxon>
        <taxon>Cytophagales</taxon>
        <taxon>Fulvivirgaceae</taxon>
        <taxon>Pseudochryseolinea</taxon>
    </lineage>
</organism>
<proteinExistence type="predicted"/>
<dbReference type="InterPro" id="IPR047262">
    <property type="entry name" value="PRX-like1"/>
</dbReference>
<keyword evidence="3" id="KW-1185">Reference proteome</keyword>
<accession>A0A364Y0V8</accession>
<dbReference type="EMBL" id="QMFY01000009">
    <property type="protein sequence ID" value="RAV99902.1"/>
    <property type="molecule type" value="Genomic_DNA"/>
</dbReference>
<gene>
    <name evidence="2" type="ORF">DQQ10_17845</name>
</gene>
<dbReference type="PANTHER" id="PTHR43640">
    <property type="entry name" value="OS07G0260300 PROTEIN"/>
    <property type="match status" value="1"/>
</dbReference>
<evidence type="ECO:0000313" key="3">
    <source>
        <dbReference type="Proteomes" id="UP000251889"/>
    </source>
</evidence>
<protein>
    <recommendedName>
        <fullName evidence="1">Alkyl hydroperoxide reductase subunit C/ Thiol specific antioxidant domain-containing protein</fullName>
    </recommendedName>
</protein>
<dbReference type="PANTHER" id="PTHR43640:SF1">
    <property type="entry name" value="THIOREDOXIN-DEPENDENT PEROXIREDOXIN"/>
    <property type="match status" value="1"/>
</dbReference>
<dbReference type="SUPFAM" id="SSF52833">
    <property type="entry name" value="Thioredoxin-like"/>
    <property type="match status" value="1"/>
</dbReference>
<dbReference type="GO" id="GO:0016209">
    <property type="term" value="F:antioxidant activity"/>
    <property type="evidence" value="ECO:0007669"/>
    <property type="project" value="InterPro"/>
</dbReference>
<dbReference type="AlphaFoldDB" id="A0A364Y0V8"/>
<dbReference type="RefSeq" id="WP_112748248.1">
    <property type="nucleotide sequence ID" value="NZ_QMFY01000009.1"/>
</dbReference>
<evidence type="ECO:0000259" key="1">
    <source>
        <dbReference type="Pfam" id="PF00578"/>
    </source>
</evidence>
<dbReference type="Pfam" id="PF00578">
    <property type="entry name" value="AhpC-TSA"/>
    <property type="match status" value="1"/>
</dbReference>
<name>A0A364Y0V8_9BACT</name>
<evidence type="ECO:0000313" key="2">
    <source>
        <dbReference type="EMBL" id="RAV99902.1"/>
    </source>
</evidence>
<comment type="caution">
    <text evidence="2">The sequence shown here is derived from an EMBL/GenBank/DDBJ whole genome shotgun (WGS) entry which is preliminary data.</text>
</comment>
<dbReference type="OrthoDB" id="669323at2"/>
<dbReference type="Proteomes" id="UP000251889">
    <property type="component" value="Unassembled WGS sequence"/>
</dbReference>
<feature type="domain" description="Alkyl hydroperoxide reductase subunit C/ Thiol specific antioxidant" evidence="1">
    <location>
        <begin position="31"/>
        <end position="121"/>
    </location>
</feature>
<sequence>MTTKLVLTFFIIGVGLKTHGQLSMPSELFIADKINVVVFLSVDCPISQKYIGTLNELLGERSGQVVITGIIPGRVQKSDVKKFKQEYKIAFKIVRDENYHFTDWFKAGFTPEVFVFNTHQKFIYQGAVDNWFYDLGSYRQQITENYLRDVITAEVEGQNPSFKKTETVGCIIQKPVKR</sequence>
<dbReference type="InterPro" id="IPR000866">
    <property type="entry name" value="AhpC/TSA"/>
</dbReference>
<dbReference type="Gene3D" id="3.40.30.10">
    <property type="entry name" value="Glutaredoxin"/>
    <property type="match status" value="1"/>
</dbReference>
<reference evidence="2 3" key="1">
    <citation type="submission" date="2018-06" db="EMBL/GenBank/DDBJ databases">
        <title>Chryseolinea flavus sp. nov., a member of the phylum Bacteroidetes isolated from soil.</title>
        <authorList>
            <person name="Li Y."/>
            <person name="Wang J."/>
        </authorList>
    </citation>
    <scope>NUCLEOTIDE SEQUENCE [LARGE SCALE GENOMIC DNA]</scope>
    <source>
        <strain evidence="2 3">SDU1-6</strain>
    </source>
</reference>
<dbReference type="GO" id="GO:0016491">
    <property type="term" value="F:oxidoreductase activity"/>
    <property type="evidence" value="ECO:0007669"/>
    <property type="project" value="InterPro"/>
</dbReference>
<dbReference type="InterPro" id="IPR036249">
    <property type="entry name" value="Thioredoxin-like_sf"/>
</dbReference>